<dbReference type="OrthoDB" id="444127at2759"/>
<evidence type="ECO:0000313" key="3">
    <source>
        <dbReference type="Proteomes" id="UP000319257"/>
    </source>
</evidence>
<dbReference type="EMBL" id="SKBQ01000018">
    <property type="protein sequence ID" value="TPX16359.1"/>
    <property type="molecule type" value="Genomic_DNA"/>
</dbReference>
<dbReference type="GeneID" id="41971455"/>
<protein>
    <recommendedName>
        <fullName evidence="4">Haloacid dehalogenase</fullName>
    </recommendedName>
</protein>
<proteinExistence type="predicted"/>
<keyword evidence="1" id="KW-0378">Hydrolase</keyword>
<dbReference type="InParanoid" id="A0A507BGB6"/>
<dbReference type="InterPro" id="IPR023214">
    <property type="entry name" value="HAD_sf"/>
</dbReference>
<dbReference type="Pfam" id="PF00702">
    <property type="entry name" value="Hydrolase"/>
    <property type="match status" value="1"/>
</dbReference>
<organism evidence="2 3">
    <name type="scientific">Thyridium curvatum</name>
    <dbReference type="NCBI Taxonomy" id="1093900"/>
    <lineage>
        <taxon>Eukaryota</taxon>
        <taxon>Fungi</taxon>
        <taxon>Dikarya</taxon>
        <taxon>Ascomycota</taxon>
        <taxon>Pezizomycotina</taxon>
        <taxon>Sordariomycetes</taxon>
        <taxon>Sordariomycetidae</taxon>
        <taxon>Thyridiales</taxon>
        <taxon>Thyridiaceae</taxon>
        <taxon>Thyridium</taxon>
    </lineage>
</organism>
<dbReference type="InterPro" id="IPR036412">
    <property type="entry name" value="HAD-like_sf"/>
</dbReference>
<keyword evidence="3" id="KW-1185">Reference proteome</keyword>
<dbReference type="Proteomes" id="UP000319257">
    <property type="component" value="Unassembled WGS sequence"/>
</dbReference>
<accession>A0A507BGB6</accession>
<comment type="caution">
    <text evidence="2">The sequence shown here is derived from an EMBL/GenBank/DDBJ whole genome shotgun (WGS) entry which is preliminary data.</text>
</comment>
<dbReference type="GO" id="GO:0016787">
    <property type="term" value="F:hydrolase activity"/>
    <property type="evidence" value="ECO:0007669"/>
    <property type="project" value="UniProtKB-KW"/>
</dbReference>
<evidence type="ECO:0008006" key="4">
    <source>
        <dbReference type="Google" id="ProtNLM"/>
    </source>
</evidence>
<dbReference type="PANTHER" id="PTHR43316:SF9">
    <property type="entry name" value="ACID DEHALOGENASE, PUTATIVE (AFU_ORTHOLOGUE AFUA_6G14460)-RELATED"/>
    <property type="match status" value="1"/>
</dbReference>
<dbReference type="Gene3D" id="1.10.150.750">
    <property type="match status" value="1"/>
</dbReference>
<dbReference type="PANTHER" id="PTHR43316">
    <property type="entry name" value="HYDROLASE, HALOACID DELAHOGENASE-RELATED"/>
    <property type="match status" value="1"/>
</dbReference>
<dbReference type="AlphaFoldDB" id="A0A507BGB6"/>
<evidence type="ECO:0000313" key="2">
    <source>
        <dbReference type="EMBL" id="TPX16359.1"/>
    </source>
</evidence>
<reference evidence="2 3" key="1">
    <citation type="submission" date="2019-06" db="EMBL/GenBank/DDBJ databases">
        <title>Draft genome sequence of the filamentous fungus Phialemoniopsis curvata isolated from diesel fuel.</title>
        <authorList>
            <person name="Varaljay V.A."/>
            <person name="Lyon W.J."/>
            <person name="Crouch A.L."/>
            <person name="Drake C.E."/>
            <person name="Hollomon J.M."/>
            <person name="Nadeau L.J."/>
            <person name="Nunn H.S."/>
            <person name="Stevenson B.S."/>
            <person name="Bojanowski C.L."/>
            <person name="Crookes-Goodson W.J."/>
        </authorList>
    </citation>
    <scope>NUCLEOTIDE SEQUENCE [LARGE SCALE GENOMIC DNA]</scope>
    <source>
        <strain evidence="2 3">D216</strain>
    </source>
</reference>
<sequence length="257" mass="28941">MAFDPTKVKGLFFDIYATLINWEDGIYKSLYELAWHLPSFNPLHADTPETRQKLLRMFAATEKTVEHENPTMKYSQVLEEVYERIAIELGLFIDIHAQAAFGRSIGDWPAYPDTVAAMQVLARHYKLCVLSNVDDASFARTCAGPLKGVHWDGVYTAEQIGSYKPDHRNYNFVVDRFREDFGIAKDEIVMVAQSLDIDHVTCTELGFRPGVWIARSGSDMGGHREELESKGLLELGAVYPTLGAMAEAVEKAFAEKQ</sequence>
<name>A0A507BGB6_9PEZI</name>
<dbReference type="InterPro" id="IPR051540">
    <property type="entry name" value="S-2-haloacid_dehalogenase"/>
</dbReference>
<gene>
    <name evidence="2" type="ORF">E0L32_004008</name>
</gene>
<evidence type="ECO:0000256" key="1">
    <source>
        <dbReference type="ARBA" id="ARBA00022801"/>
    </source>
</evidence>
<dbReference type="SUPFAM" id="SSF56784">
    <property type="entry name" value="HAD-like"/>
    <property type="match status" value="1"/>
</dbReference>
<dbReference type="Gene3D" id="3.40.50.1000">
    <property type="entry name" value="HAD superfamily/HAD-like"/>
    <property type="match status" value="1"/>
</dbReference>
<dbReference type="RefSeq" id="XP_030998070.1">
    <property type="nucleotide sequence ID" value="XM_031138371.1"/>
</dbReference>